<organism evidence="1 2">
    <name type="scientific">Bradyrhizobium oligotrophicum S58</name>
    <dbReference type="NCBI Taxonomy" id="1245469"/>
    <lineage>
        <taxon>Bacteria</taxon>
        <taxon>Pseudomonadati</taxon>
        <taxon>Pseudomonadota</taxon>
        <taxon>Alphaproteobacteria</taxon>
        <taxon>Hyphomicrobiales</taxon>
        <taxon>Nitrobacteraceae</taxon>
        <taxon>Bradyrhizobium</taxon>
    </lineage>
</organism>
<name>M4ZB06_9BRAD</name>
<gene>
    <name evidence="1" type="ORF">S58_49700</name>
</gene>
<sequence length="160" mass="17588">MKTVAQGRPGVLGCTCGTCRLHFFRRRAAGVSRRLAFPAPSSREGETIGKTRTHRRRETASSCARHSDLIEAAIDDRTMHRRQSQGHGNHDSILGEAHDVAILFEPERKPGAWTSGRSRRVPAEVGLSAGITVTAIHRARNVFMVRRSEPAIAQNELNAS</sequence>
<protein>
    <submittedName>
        <fullName evidence="1">Uncharacterized protein</fullName>
    </submittedName>
</protein>
<accession>M4ZB06</accession>
<reference evidence="1 2" key="1">
    <citation type="journal article" date="2013" name="Appl. Environ. Microbiol.">
        <title>Genome analysis suggests that the soil oligotrophic bacterium Agromonas oligotrophica (Bradyrhizobium oligotrophicum) is a nitrogen-fixing symbiont of Aeschynomene indica.</title>
        <authorList>
            <person name="Okubo T."/>
            <person name="Fukushima S."/>
            <person name="Itakura M."/>
            <person name="Oshima K."/>
            <person name="Longtonglang A."/>
            <person name="Teaumroong N."/>
            <person name="Mitsui H."/>
            <person name="Hattori M."/>
            <person name="Hattori R."/>
            <person name="Hattori T."/>
            <person name="Minamisawa K."/>
        </authorList>
    </citation>
    <scope>NUCLEOTIDE SEQUENCE [LARGE SCALE GENOMIC DNA]</scope>
    <source>
        <strain evidence="1 2">S58</strain>
    </source>
</reference>
<evidence type="ECO:0000313" key="1">
    <source>
        <dbReference type="EMBL" id="BAM90949.1"/>
    </source>
</evidence>
<dbReference type="Proteomes" id="UP000011841">
    <property type="component" value="Chromosome"/>
</dbReference>
<dbReference type="AlphaFoldDB" id="M4ZB06"/>
<dbReference type="GeneID" id="301821138"/>
<dbReference type="EMBL" id="AP012603">
    <property type="protein sequence ID" value="BAM90949.1"/>
    <property type="molecule type" value="Genomic_DNA"/>
</dbReference>
<dbReference type="HOGENOM" id="CLU_1648889_0_0_5"/>
<proteinExistence type="predicted"/>
<dbReference type="KEGG" id="aol:S58_49700"/>
<keyword evidence="2" id="KW-1185">Reference proteome</keyword>
<dbReference type="STRING" id="1245469.S58_49700"/>
<evidence type="ECO:0000313" key="2">
    <source>
        <dbReference type="Proteomes" id="UP000011841"/>
    </source>
</evidence>
<dbReference type="RefSeq" id="WP_015668039.1">
    <property type="nucleotide sequence ID" value="NC_020453.1"/>
</dbReference>